<reference evidence="2" key="1">
    <citation type="journal article" date="2013" name="Nat. Genet.">
        <title>The Capsella rubella genome and the genomic consequences of rapid mating system evolution.</title>
        <authorList>
            <person name="Slotte T."/>
            <person name="Hazzouri K.M."/>
            <person name="Agren J.A."/>
            <person name="Koenig D."/>
            <person name="Maumus F."/>
            <person name="Guo Y.L."/>
            <person name="Steige K."/>
            <person name="Platts A.E."/>
            <person name="Escobar J.S."/>
            <person name="Newman L.K."/>
            <person name="Wang W."/>
            <person name="Mandakova T."/>
            <person name="Vello E."/>
            <person name="Smith L.M."/>
            <person name="Henz S.R."/>
            <person name="Steffen J."/>
            <person name="Takuno S."/>
            <person name="Brandvain Y."/>
            <person name="Coop G."/>
            <person name="Andolfatto P."/>
            <person name="Hu T.T."/>
            <person name="Blanchette M."/>
            <person name="Clark R.M."/>
            <person name="Quesneville H."/>
            <person name="Nordborg M."/>
            <person name="Gaut B.S."/>
            <person name="Lysak M.A."/>
            <person name="Jenkins J."/>
            <person name="Grimwood J."/>
            <person name="Chapman J."/>
            <person name="Prochnik S."/>
            <person name="Shu S."/>
            <person name="Rokhsar D."/>
            <person name="Schmutz J."/>
            <person name="Weigel D."/>
            <person name="Wright S.I."/>
        </authorList>
    </citation>
    <scope>NUCLEOTIDE SEQUENCE [LARGE SCALE GENOMIC DNA]</scope>
    <source>
        <strain evidence="2">cv. Monte Gargano</strain>
    </source>
</reference>
<gene>
    <name evidence="1" type="ORF">CARUB_v10003890mg</name>
</gene>
<evidence type="ECO:0000313" key="1">
    <source>
        <dbReference type="EMBL" id="EOA19747.1"/>
    </source>
</evidence>
<organism evidence="1 2">
    <name type="scientific">Capsella rubella</name>
    <dbReference type="NCBI Taxonomy" id="81985"/>
    <lineage>
        <taxon>Eukaryota</taxon>
        <taxon>Viridiplantae</taxon>
        <taxon>Streptophyta</taxon>
        <taxon>Embryophyta</taxon>
        <taxon>Tracheophyta</taxon>
        <taxon>Spermatophyta</taxon>
        <taxon>Magnoliopsida</taxon>
        <taxon>eudicotyledons</taxon>
        <taxon>Gunneridae</taxon>
        <taxon>Pentapetalae</taxon>
        <taxon>rosids</taxon>
        <taxon>malvids</taxon>
        <taxon>Brassicales</taxon>
        <taxon>Brassicaceae</taxon>
        <taxon>Camelineae</taxon>
        <taxon>Capsella</taxon>
    </lineage>
</organism>
<feature type="non-terminal residue" evidence="1">
    <location>
        <position position="1"/>
    </location>
</feature>
<dbReference type="EMBL" id="KB870810">
    <property type="protein sequence ID" value="EOA19747.1"/>
    <property type="molecule type" value="Genomic_DNA"/>
</dbReference>
<protein>
    <submittedName>
        <fullName evidence="1">Uncharacterized protein</fullName>
    </submittedName>
</protein>
<dbReference type="Proteomes" id="UP000029121">
    <property type="component" value="Unassembled WGS sequence"/>
</dbReference>
<dbReference type="AlphaFoldDB" id="R0FCC9"/>
<accession>R0FCC9</accession>
<sequence>TYLLTNVVTEIIRRVGTQGFRCLGPLIAAGPTFKALVFSDAVPVLLNCLNSRNPTAKFIESLRQLTQEGQTQESLDMLGEPAVHNIHALFAFGMLLICCGLLEDDLKISELFLKKVGNFEEAHMIVDQVESKIWEMGLLGYHLFDGTYHFLDIPACMFYHFGPVDLCEECFAYTYATKIHEMC</sequence>
<keyword evidence="2" id="KW-1185">Reference proteome</keyword>
<name>R0FCC9_9BRAS</name>
<proteinExistence type="predicted"/>
<evidence type="ECO:0000313" key="2">
    <source>
        <dbReference type="Proteomes" id="UP000029121"/>
    </source>
</evidence>